<gene>
    <name evidence="3" type="ORF">C1H46_024653</name>
</gene>
<dbReference type="PANTHER" id="PTHR48014:SF24">
    <property type="entry name" value="PROTEIN KINASE SUPERFAMILY PROTEIN"/>
    <property type="match status" value="1"/>
</dbReference>
<comment type="similarity">
    <text evidence="1">Belongs to the protein kinase superfamily. STE Ser/Thr protein kinase family. STE20 subfamily.</text>
</comment>
<dbReference type="PROSITE" id="PS50011">
    <property type="entry name" value="PROTEIN_KINASE_DOM"/>
    <property type="match status" value="1"/>
</dbReference>
<accession>A0A540LTC4</accession>
<dbReference type="SUPFAM" id="SSF56112">
    <property type="entry name" value="Protein kinase-like (PK-like)"/>
    <property type="match status" value="1"/>
</dbReference>
<feature type="domain" description="Protein kinase" evidence="2">
    <location>
        <begin position="1"/>
        <end position="94"/>
    </location>
</feature>
<dbReference type="STRING" id="106549.A0A540LTC4"/>
<reference evidence="3 4" key="1">
    <citation type="journal article" date="2019" name="G3 (Bethesda)">
        <title>Sequencing of a Wild Apple (Malus baccata) Genome Unravels the Differences Between Cultivated and Wild Apple Species Regarding Disease Resistance and Cold Tolerance.</title>
        <authorList>
            <person name="Chen X."/>
        </authorList>
    </citation>
    <scope>NUCLEOTIDE SEQUENCE [LARGE SCALE GENOMIC DNA]</scope>
    <source>
        <strain evidence="4">cv. Shandingzi</strain>
        <tissue evidence="3">Leaves</tissue>
    </source>
</reference>
<dbReference type="AlphaFoldDB" id="A0A540LTC4"/>
<dbReference type="InterPro" id="IPR011009">
    <property type="entry name" value="Kinase-like_dom_sf"/>
</dbReference>
<dbReference type="Gene3D" id="1.10.510.10">
    <property type="entry name" value="Transferase(Phosphotransferase) domain 1"/>
    <property type="match status" value="1"/>
</dbReference>
<dbReference type="InterPro" id="IPR047173">
    <property type="entry name" value="STRAD_A/B-like"/>
</dbReference>
<dbReference type="GO" id="GO:0043539">
    <property type="term" value="F:protein serine/threonine kinase activator activity"/>
    <property type="evidence" value="ECO:0007669"/>
    <property type="project" value="InterPro"/>
</dbReference>
<evidence type="ECO:0000259" key="2">
    <source>
        <dbReference type="PROSITE" id="PS50011"/>
    </source>
</evidence>
<evidence type="ECO:0000313" key="4">
    <source>
        <dbReference type="Proteomes" id="UP000315295"/>
    </source>
</evidence>
<dbReference type="GO" id="GO:0004672">
    <property type="term" value="F:protein kinase activity"/>
    <property type="evidence" value="ECO:0007669"/>
    <property type="project" value="InterPro"/>
</dbReference>
<evidence type="ECO:0000313" key="3">
    <source>
        <dbReference type="EMBL" id="TQD89761.1"/>
    </source>
</evidence>
<dbReference type="GO" id="GO:0005524">
    <property type="term" value="F:ATP binding"/>
    <property type="evidence" value="ECO:0007669"/>
    <property type="project" value="InterPro"/>
</dbReference>
<evidence type="ECO:0000256" key="1">
    <source>
        <dbReference type="ARBA" id="ARBA00008874"/>
    </source>
</evidence>
<dbReference type="Proteomes" id="UP000315295">
    <property type="component" value="Unassembled WGS sequence"/>
</dbReference>
<organism evidence="3 4">
    <name type="scientific">Malus baccata</name>
    <name type="common">Siberian crab apple</name>
    <name type="synonym">Pyrus baccata</name>
    <dbReference type="NCBI Taxonomy" id="106549"/>
    <lineage>
        <taxon>Eukaryota</taxon>
        <taxon>Viridiplantae</taxon>
        <taxon>Streptophyta</taxon>
        <taxon>Embryophyta</taxon>
        <taxon>Tracheophyta</taxon>
        <taxon>Spermatophyta</taxon>
        <taxon>Magnoliopsida</taxon>
        <taxon>eudicotyledons</taxon>
        <taxon>Gunneridae</taxon>
        <taxon>Pentapetalae</taxon>
        <taxon>rosids</taxon>
        <taxon>fabids</taxon>
        <taxon>Rosales</taxon>
        <taxon>Rosaceae</taxon>
        <taxon>Amygdaloideae</taxon>
        <taxon>Maleae</taxon>
        <taxon>Malus</taxon>
    </lineage>
</organism>
<dbReference type="InterPro" id="IPR000719">
    <property type="entry name" value="Prot_kinase_dom"/>
</dbReference>
<comment type="caution">
    <text evidence="3">The sequence shown here is derived from an EMBL/GenBank/DDBJ whole genome shotgun (WGS) entry which is preliminary data.</text>
</comment>
<proteinExistence type="inferred from homology"/>
<dbReference type="EMBL" id="VIEB01000470">
    <property type="protein sequence ID" value="TQD89761.1"/>
    <property type="molecule type" value="Genomic_DNA"/>
</dbReference>
<sequence length="94" mass="11102">MEKEKKKYHIGSEHFTLYEKVEQGVSVSLHRAFCKPLKEIVTINILDFKRDNCDLATYLDGFEEDVIATVLREILKGLEYLHHHHGHIHRDVKF</sequence>
<dbReference type="PANTHER" id="PTHR48014">
    <property type="entry name" value="SERINE/THREONINE-PROTEIN KINASE FRAY2"/>
    <property type="match status" value="1"/>
</dbReference>
<keyword evidence="4" id="KW-1185">Reference proteome</keyword>
<protein>
    <recommendedName>
        <fullName evidence="2">Protein kinase domain-containing protein</fullName>
    </recommendedName>
</protein>
<name>A0A540LTC4_MALBA</name>